<reference evidence="6 7" key="1">
    <citation type="submission" date="2024-10" db="EMBL/GenBank/DDBJ databases">
        <title>The Natural Products Discovery Center: Release of the First 8490 Sequenced Strains for Exploring Actinobacteria Biosynthetic Diversity.</title>
        <authorList>
            <person name="Kalkreuter E."/>
            <person name="Kautsar S.A."/>
            <person name="Yang D."/>
            <person name="Bader C.D."/>
            <person name="Teijaro C.N."/>
            <person name="Fluegel L."/>
            <person name="Davis C.M."/>
            <person name="Simpson J.R."/>
            <person name="Lauterbach L."/>
            <person name="Steele A.D."/>
            <person name="Gui C."/>
            <person name="Meng S."/>
            <person name="Li G."/>
            <person name="Viehrig K."/>
            <person name="Ye F."/>
            <person name="Su P."/>
            <person name="Kiefer A.F."/>
            <person name="Nichols A."/>
            <person name="Cepeda A.J."/>
            <person name="Yan W."/>
            <person name="Fan B."/>
            <person name="Jiang Y."/>
            <person name="Adhikari A."/>
            <person name="Zheng C.-J."/>
            <person name="Schuster L."/>
            <person name="Cowan T.M."/>
            <person name="Smanski M.J."/>
            <person name="Chevrette M.G."/>
            <person name="De Carvalho L.P.S."/>
            <person name="Shen B."/>
        </authorList>
    </citation>
    <scope>NUCLEOTIDE SEQUENCE [LARGE SCALE GENOMIC DNA]</scope>
    <source>
        <strain evidence="6 7">NPDC019626</strain>
    </source>
</reference>
<protein>
    <recommendedName>
        <fullName evidence="3">Carboxylic ester hydrolase</fullName>
        <ecNumber evidence="3">3.1.1.-</ecNumber>
    </recommendedName>
</protein>
<proteinExistence type="inferred from homology"/>
<evidence type="ECO:0000313" key="6">
    <source>
        <dbReference type="EMBL" id="MFI2322446.1"/>
    </source>
</evidence>
<dbReference type="Proteomes" id="UP001611450">
    <property type="component" value="Unassembled WGS sequence"/>
</dbReference>
<feature type="domain" description="Carboxylesterase type B" evidence="5">
    <location>
        <begin position="3"/>
        <end position="308"/>
    </location>
</feature>
<dbReference type="SUPFAM" id="SSF53474">
    <property type="entry name" value="alpha/beta-Hydrolases"/>
    <property type="match status" value="1"/>
</dbReference>
<sequence length="406" mass="43202">MKELVHAHAGTLRGVISGPVTAFRGIPFGRAARFAGPGPATTWNGVRDALRPGPASPQPRSRLERVMGPGSALDRSEDCLSLNVWTPGGAGLPVLVWLHGGGFSSGSGAESWYDGSLLAERGRMVVVTVNYRLGALGYLYLGSEFGPANVGLLDQIAALRWVRENIAAFGGDPRRVTLAGQSAGALSALALLRNPDGAGLFRQVILHSTPTGVPPYAPAEAAGIGQQLLEVLRLHPDKADRLRTVSIGRLLAAQGELARRRAVPLDVTPPFQLVAADGVSADPVAGLPDDVPMLVGTTRDEARAFFPDGPAELTERFFGLDGLYTRSAFAFRFDWSPPGSLFLACHCIDLPFVFGRLAAWRAAPMLDGANLADLRRLTLRVQQAWAAFVHTGDPGWAGFPHIERFA</sequence>
<comment type="similarity">
    <text evidence="1 3">Belongs to the type-B carboxylesterase/lipase family.</text>
</comment>
<dbReference type="Pfam" id="PF00135">
    <property type="entry name" value="COesterase"/>
    <property type="match status" value="1"/>
</dbReference>
<dbReference type="EC" id="3.1.1.-" evidence="3"/>
<comment type="caution">
    <text evidence="6">The sequence shown here is derived from an EMBL/GenBank/DDBJ whole genome shotgun (WGS) entry which is preliminary data.</text>
</comment>
<dbReference type="InterPro" id="IPR002018">
    <property type="entry name" value="CarbesteraseB"/>
</dbReference>
<feature type="region of interest" description="Disordered" evidence="4">
    <location>
        <begin position="49"/>
        <end position="70"/>
    </location>
</feature>
<evidence type="ECO:0000259" key="5">
    <source>
        <dbReference type="Pfam" id="PF00135"/>
    </source>
</evidence>
<dbReference type="PANTHER" id="PTHR11559">
    <property type="entry name" value="CARBOXYLESTERASE"/>
    <property type="match status" value="1"/>
</dbReference>
<evidence type="ECO:0000256" key="2">
    <source>
        <dbReference type="ARBA" id="ARBA00022801"/>
    </source>
</evidence>
<accession>A0ABW7WHI7</accession>
<evidence type="ECO:0000256" key="3">
    <source>
        <dbReference type="RuleBase" id="RU361235"/>
    </source>
</evidence>
<organism evidence="6 7">
    <name type="scientific">Nocardia beijingensis</name>
    <dbReference type="NCBI Taxonomy" id="95162"/>
    <lineage>
        <taxon>Bacteria</taxon>
        <taxon>Bacillati</taxon>
        <taxon>Actinomycetota</taxon>
        <taxon>Actinomycetes</taxon>
        <taxon>Mycobacteriales</taxon>
        <taxon>Nocardiaceae</taxon>
        <taxon>Nocardia</taxon>
    </lineage>
</organism>
<dbReference type="RefSeq" id="WP_396947131.1">
    <property type="nucleotide sequence ID" value="NZ_JBIRXV010000003.1"/>
</dbReference>
<dbReference type="Gene3D" id="3.40.50.1820">
    <property type="entry name" value="alpha/beta hydrolase"/>
    <property type="match status" value="2"/>
</dbReference>
<dbReference type="PROSITE" id="PS00122">
    <property type="entry name" value="CARBOXYLESTERASE_B_1"/>
    <property type="match status" value="1"/>
</dbReference>
<evidence type="ECO:0000256" key="4">
    <source>
        <dbReference type="SAM" id="MobiDB-lite"/>
    </source>
</evidence>
<name>A0ABW7WHI7_9NOCA</name>
<dbReference type="InterPro" id="IPR050309">
    <property type="entry name" value="Type-B_Carboxylest/Lipase"/>
</dbReference>
<gene>
    <name evidence="6" type="ORF">ACH47G_18330</name>
</gene>
<dbReference type="EMBL" id="JBIRXV010000003">
    <property type="protein sequence ID" value="MFI2322446.1"/>
    <property type="molecule type" value="Genomic_DNA"/>
</dbReference>
<evidence type="ECO:0000256" key="1">
    <source>
        <dbReference type="ARBA" id="ARBA00005964"/>
    </source>
</evidence>
<evidence type="ECO:0000313" key="7">
    <source>
        <dbReference type="Proteomes" id="UP001611450"/>
    </source>
</evidence>
<dbReference type="InterPro" id="IPR019826">
    <property type="entry name" value="Carboxylesterase_B_AS"/>
</dbReference>
<keyword evidence="7" id="KW-1185">Reference proteome</keyword>
<dbReference type="InterPro" id="IPR029058">
    <property type="entry name" value="AB_hydrolase_fold"/>
</dbReference>
<keyword evidence="2 3" id="KW-0378">Hydrolase</keyword>